<dbReference type="Proteomes" id="UP000026960">
    <property type="component" value="Chromosome 5"/>
</dbReference>
<evidence type="ECO:0000313" key="1">
    <source>
        <dbReference type="EnsemblPlants" id="OBART05G13840.1"/>
    </source>
</evidence>
<dbReference type="EnsemblPlants" id="OBART05G13840.1">
    <property type="protein sequence ID" value="OBART05G13840.1"/>
    <property type="gene ID" value="OBART05G13840"/>
</dbReference>
<dbReference type="Gramene" id="OBART05G13840.1">
    <property type="protein sequence ID" value="OBART05G13840.1"/>
    <property type="gene ID" value="OBART05G13840"/>
</dbReference>
<dbReference type="AlphaFoldDB" id="A0A0D3G6S6"/>
<accession>A0A0D3G6S6</accession>
<reference evidence="1" key="1">
    <citation type="journal article" date="2009" name="Rice">
        <title>De Novo Next Generation Sequencing of Plant Genomes.</title>
        <authorList>
            <person name="Rounsley S."/>
            <person name="Marri P.R."/>
            <person name="Yu Y."/>
            <person name="He R."/>
            <person name="Sisneros N."/>
            <person name="Goicoechea J.L."/>
            <person name="Lee S.J."/>
            <person name="Angelova A."/>
            <person name="Kudrna D."/>
            <person name="Luo M."/>
            <person name="Affourtit J."/>
            <person name="Desany B."/>
            <person name="Knight J."/>
            <person name="Niazi F."/>
            <person name="Egholm M."/>
            <person name="Wing R.A."/>
        </authorList>
    </citation>
    <scope>NUCLEOTIDE SEQUENCE [LARGE SCALE GENOMIC DNA]</scope>
    <source>
        <strain evidence="1">cv. IRGC 105608</strain>
    </source>
</reference>
<evidence type="ECO:0000313" key="2">
    <source>
        <dbReference type="Proteomes" id="UP000026960"/>
    </source>
</evidence>
<organism evidence="1">
    <name type="scientific">Oryza barthii</name>
    <dbReference type="NCBI Taxonomy" id="65489"/>
    <lineage>
        <taxon>Eukaryota</taxon>
        <taxon>Viridiplantae</taxon>
        <taxon>Streptophyta</taxon>
        <taxon>Embryophyta</taxon>
        <taxon>Tracheophyta</taxon>
        <taxon>Spermatophyta</taxon>
        <taxon>Magnoliopsida</taxon>
        <taxon>Liliopsida</taxon>
        <taxon>Poales</taxon>
        <taxon>Poaceae</taxon>
        <taxon>BOP clade</taxon>
        <taxon>Oryzoideae</taxon>
        <taxon>Oryzeae</taxon>
        <taxon>Oryzinae</taxon>
        <taxon>Oryza</taxon>
    </lineage>
</organism>
<protein>
    <submittedName>
        <fullName evidence="1">Uncharacterized protein</fullName>
    </submittedName>
</protein>
<sequence>MRRLIRSHPDGCLSCVPGNATGDAGCSRALGCRARATTSSPRDGRAAAAAHLLRRQPRRPRPLPGIAEAGGRLAAGSIKAGSFFFVCLTAWPAKSMHPSAGSSFGILVWAKFEEQDALKIS</sequence>
<dbReference type="HOGENOM" id="CLU_2041623_0_0_1"/>
<reference evidence="1" key="2">
    <citation type="submission" date="2015-03" db="UniProtKB">
        <authorList>
            <consortium name="EnsemblPlants"/>
        </authorList>
    </citation>
    <scope>IDENTIFICATION</scope>
</reference>
<keyword evidence="2" id="KW-1185">Reference proteome</keyword>
<name>A0A0D3G6S6_9ORYZ</name>
<dbReference type="PaxDb" id="65489-OBART05G13840.1"/>
<proteinExistence type="predicted"/>